<dbReference type="InterPro" id="IPR003439">
    <property type="entry name" value="ABC_transporter-like_ATP-bd"/>
</dbReference>
<dbReference type="PANTHER" id="PTHR42711">
    <property type="entry name" value="ABC TRANSPORTER ATP-BINDING PROTEIN"/>
    <property type="match status" value="1"/>
</dbReference>
<comment type="caution">
    <text evidence="5">The sequence shown here is derived from an EMBL/GenBank/DDBJ whole genome shotgun (WGS) entry which is preliminary data.</text>
</comment>
<feature type="domain" description="ABC transporter" evidence="4">
    <location>
        <begin position="9"/>
        <end position="240"/>
    </location>
</feature>
<evidence type="ECO:0000259" key="4">
    <source>
        <dbReference type="PROSITE" id="PS50893"/>
    </source>
</evidence>
<keyword evidence="1" id="KW-0813">Transport</keyword>
<dbReference type="InterPro" id="IPR027417">
    <property type="entry name" value="P-loop_NTPase"/>
</dbReference>
<dbReference type="GO" id="GO:0005524">
    <property type="term" value="F:ATP binding"/>
    <property type="evidence" value="ECO:0007669"/>
    <property type="project" value="UniProtKB-KW"/>
</dbReference>
<evidence type="ECO:0000313" key="6">
    <source>
        <dbReference type="Proteomes" id="UP000229344"/>
    </source>
</evidence>
<dbReference type="SMART" id="SM00382">
    <property type="entry name" value="AAA"/>
    <property type="match status" value="1"/>
</dbReference>
<evidence type="ECO:0000256" key="1">
    <source>
        <dbReference type="ARBA" id="ARBA00022448"/>
    </source>
</evidence>
<dbReference type="PANTHER" id="PTHR42711:SF15">
    <property type="entry name" value="ABC-TYPE MULTIDRUG TRANSPORT SYSTEM, ATPASE COMPONENT"/>
    <property type="match status" value="1"/>
</dbReference>
<accession>A0A2H0UDB9</accession>
<organism evidence="5 6">
    <name type="scientific">Candidatus Kaiserbacteria bacterium CG10_big_fil_rev_8_21_14_0_10_47_16</name>
    <dbReference type="NCBI Taxonomy" id="1974608"/>
    <lineage>
        <taxon>Bacteria</taxon>
        <taxon>Candidatus Kaiseribacteriota</taxon>
    </lineage>
</organism>
<protein>
    <submittedName>
        <fullName evidence="5">ABC transporter ATP-binding protein</fullName>
    </submittedName>
</protein>
<evidence type="ECO:0000256" key="3">
    <source>
        <dbReference type="ARBA" id="ARBA00022840"/>
    </source>
</evidence>
<sequence length="247" mass="27628">MQKATDDILVIDHLVKKYGDKTAVADLSLRIPRGAFFGLLGPNGAGKSSTIHCITGIAKITSGSIMIDGTDVVKEYKTARKKVGLSPQEFNVDIFSTPDQLLDYVGGYYGMPKRERQSRIDELIARFDLEAHRNKKFQHLSGGLKRRVMLARGLVHAPDLLILDEPTAGVDVEQRHELWAYLRELNEQRGKTIILTSHYLEEIEMLCNDIAIINNGKIIAEGTKNEFIAGGKSLEQRYLEITKGETF</sequence>
<dbReference type="Pfam" id="PF00005">
    <property type="entry name" value="ABC_tran"/>
    <property type="match status" value="1"/>
</dbReference>
<evidence type="ECO:0000256" key="2">
    <source>
        <dbReference type="ARBA" id="ARBA00022741"/>
    </source>
</evidence>
<gene>
    <name evidence="5" type="ORF">COU16_02475</name>
</gene>
<dbReference type="PROSITE" id="PS50893">
    <property type="entry name" value="ABC_TRANSPORTER_2"/>
    <property type="match status" value="1"/>
</dbReference>
<dbReference type="GO" id="GO:0016887">
    <property type="term" value="F:ATP hydrolysis activity"/>
    <property type="evidence" value="ECO:0007669"/>
    <property type="project" value="InterPro"/>
</dbReference>
<dbReference type="Gene3D" id="3.40.50.300">
    <property type="entry name" value="P-loop containing nucleotide triphosphate hydrolases"/>
    <property type="match status" value="1"/>
</dbReference>
<dbReference type="Proteomes" id="UP000229344">
    <property type="component" value="Unassembled WGS sequence"/>
</dbReference>
<proteinExistence type="predicted"/>
<keyword evidence="3 5" id="KW-0067">ATP-binding</keyword>
<dbReference type="EMBL" id="PFBI01000006">
    <property type="protein sequence ID" value="PIR84423.1"/>
    <property type="molecule type" value="Genomic_DNA"/>
</dbReference>
<name>A0A2H0UDB9_9BACT</name>
<evidence type="ECO:0000313" key="5">
    <source>
        <dbReference type="EMBL" id="PIR84423.1"/>
    </source>
</evidence>
<dbReference type="SUPFAM" id="SSF52540">
    <property type="entry name" value="P-loop containing nucleoside triphosphate hydrolases"/>
    <property type="match status" value="1"/>
</dbReference>
<dbReference type="InterPro" id="IPR003593">
    <property type="entry name" value="AAA+_ATPase"/>
</dbReference>
<keyword evidence="2" id="KW-0547">Nucleotide-binding</keyword>
<reference evidence="6" key="1">
    <citation type="submission" date="2017-09" db="EMBL/GenBank/DDBJ databases">
        <title>Depth-based differentiation of microbial function through sediment-hosted aquifers and enrichment of novel symbionts in the deep terrestrial subsurface.</title>
        <authorList>
            <person name="Probst A.J."/>
            <person name="Ladd B."/>
            <person name="Jarett J.K."/>
            <person name="Geller-Mcgrath D.E."/>
            <person name="Sieber C.M.K."/>
            <person name="Emerson J.B."/>
            <person name="Anantharaman K."/>
            <person name="Thomas B.C."/>
            <person name="Malmstrom R."/>
            <person name="Stieglmeier M."/>
            <person name="Klingl A."/>
            <person name="Woyke T."/>
            <person name="Ryan C.M."/>
            <person name="Banfield J.F."/>
        </authorList>
    </citation>
    <scope>NUCLEOTIDE SEQUENCE [LARGE SCALE GENOMIC DNA]</scope>
</reference>
<dbReference type="InterPro" id="IPR050763">
    <property type="entry name" value="ABC_transporter_ATP-binding"/>
</dbReference>
<dbReference type="AlphaFoldDB" id="A0A2H0UDB9"/>